<accession>A0ACB9EMP0</accession>
<dbReference type="EMBL" id="CM042034">
    <property type="protein sequence ID" value="KAI3760065.1"/>
    <property type="molecule type" value="Genomic_DNA"/>
</dbReference>
<keyword evidence="2" id="KW-1185">Reference proteome</keyword>
<protein>
    <submittedName>
        <fullName evidence="1">Uncharacterized protein</fullName>
    </submittedName>
</protein>
<reference evidence="2" key="1">
    <citation type="journal article" date="2022" name="Mol. Ecol. Resour.">
        <title>The genomes of chicory, endive, great burdock and yacon provide insights into Asteraceae palaeo-polyploidization history and plant inulin production.</title>
        <authorList>
            <person name="Fan W."/>
            <person name="Wang S."/>
            <person name="Wang H."/>
            <person name="Wang A."/>
            <person name="Jiang F."/>
            <person name="Liu H."/>
            <person name="Zhao H."/>
            <person name="Xu D."/>
            <person name="Zhang Y."/>
        </authorList>
    </citation>
    <scope>NUCLEOTIDE SEQUENCE [LARGE SCALE GENOMIC DNA]</scope>
    <source>
        <strain evidence="2">cv. Yunnan</strain>
    </source>
</reference>
<sequence>MDRLVKPHVNELNLVFNKNHKCQATFELTNLMHTLPVVVFLETTNPSLLTFTHRFSVIPPLGTASFTLQSQPTDQPPMFAPVAKVVVRSSMVLTGKTDQESICDVFSKPGPHIFKDATIPVSFVGPQVVKFLLSMSRSSGIVDIPLILSKSVSFCSEIDLNALLKSAAKFGNEYFVTFLINNGADVNNRDMDRSSIMSSAIVSGNVDVVRVVVESGFVVDHTVDRFLHEASMVNGVDVMEVLCMSYLDLDINSVDSRGQTPLHICAYHGHVEVLEFLVTLGSDPNVVDNDGWTPLHCASSEGHVAVVEFLLNSCIYVKYALTKEGKSAIALAYESDHKDLYDMLYLGDVLHKAATINDVNGLEKCLAEGARVDVKDQNGWTALHRAAFKGRVESVEFLLDHGARVDLVDNIGCTALHRAVDAGHTQVAVLLVARGARVNTKSLIDHMDFDLDCVKNHHTLGGFSLPNDIFLNNVI</sequence>
<dbReference type="Proteomes" id="UP001056120">
    <property type="component" value="Linkage Group LG17"/>
</dbReference>
<name>A0ACB9EMP0_9ASTR</name>
<evidence type="ECO:0000313" key="1">
    <source>
        <dbReference type="EMBL" id="KAI3760065.1"/>
    </source>
</evidence>
<gene>
    <name evidence="1" type="ORF">L1987_50454</name>
</gene>
<reference evidence="1 2" key="2">
    <citation type="journal article" date="2022" name="Mol. Ecol. Resour.">
        <title>The genomes of chicory, endive, great burdock and yacon provide insights into Asteraceae paleo-polyploidization history and plant inulin production.</title>
        <authorList>
            <person name="Fan W."/>
            <person name="Wang S."/>
            <person name="Wang H."/>
            <person name="Wang A."/>
            <person name="Jiang F."/>
            <person name="Liu H."/>
            <person name="Zhao H."/>
            <person name="Xu D."/>
            <person name="Zhang Y."/>
        </authorList>
    </citation>
    <scope>NUCLEOTIDE SEQUENCE [LARGE SCALE GENOMIC DNA]</scope>
    <source>
        <strain evidence="2">cv. Yunnan</strain>
        <tissue evidence="1">Leaves</tissue>
    </source>
</reference>
<organism evidence="1 2">
    <name type="scientific">Smallanthus sonchifolius</name>
    <dbReference type="NCBI Taxonomy" id="185202"/>
    <lineage>
        <taxon>Eukaryota</taxon>
        <taxon>Viridiplantae</taxon>
        <taxon>Streptophyta</taxon>
        <taxon>Embryophyta</taxon>
        <taxon>Tracheophyta</taxon>
        <taxon>Spermatophyta</taxon>
        <taxon>Magnoliopsida</taxon>
        <taxon>eudicotyledons</taxon>
        <taxon>Gunneridae</taxon>
        <taxon>Pentapetalae</taxon>
        <taxon>asterids</taxon>
        <taxon>campanulids</taxon>
        <taxon>Asterales</taxon>
        <taxon>Asteraceae</taxon>
        <taxon>Asteroideae</taxon>
        <taxon>Heliantheae alliance</taxon>
        <taxon>Millerieae</taxon>
        <taxon>Smallanthus</taxon>
    </lineage>
</organism>
<comment type="caution">
    <text evidence="1">The sequence shown here is derived from an EMBL/GenBank/DDBJ whole genome shotgun (WGS) entry which is preliminary data.</text>
</comment>
<proteinExistence type="predicted"/>
<evidence type="ECO:0000313" key="2">
    <source>
        <dbReference type="Proteomes" id="UP001056120"/>
    </source>
</evidence>